<reference evidence="2" key="1">
    <citation type="journal article" date="2021" name="G3 (Bethesda)">
        <title>Genome and transcriptome analysis of the beet armyworm Spodoptera exigua reveals targets for pest control. .</title>
        <authorList>
            <person name="Simon S."/>
            <person name="Breeschoten T."/>
            <person name="Jansen H.J."/>
            <person name="Dirks R.P."/>
            <person name="Schranz M.E."/>
            <person name="Ros V.I.D."/>
        </authorList>
    </citation>
    <scope>NUCLEOTIDE SEQUENCE</scope>
    <source>
        <strain evidence="2">TB_SE_WUR_2020</strain>
    </source>
</reference>
<proteinExistence type="predicted"/>
<evidence type="ECO:0000313" key="2">
    <source>
        <dbReference type="EMBL" id="KAH9628540.1"/>
    </source>
</evidence>
<comment type="caution">
    <text evidence="2">The sequence shown here is derived from an EMBL/GenBank/DDBJ whole genome shotgun (WGS) entry which is preliminary data.</text>
</comment>
<organism evidence="2 3">
    <name type="scientific">Spodoptera exigua</name>
    <name type="common">Beet armyworm</name>
    <name type="synonym">Noctua fulgens</name>
    <dbReference type="NCBI Taxonomy" id="7107"/>
    <lineage>
        <taxon>Eukaryota</taxon>
        <taxon>Metazoa</taxon>
        <taxon>Ecdysozoa</taxon>
        <taxon>Arthropoda</taxon>
        <taxon>Hexapoda</taxon>
        <taxon>Insecta</taxon>
        <taxon>Pterygota</taxon>
        <taxon>Neoptera</taxon>
        <taxon>Endopterygota</taxon>
        <taxon>Lepidoptera</taxon>
        <taxon>Glossata</taxon>
        <taxon>Ditrysia</taxon>
        <taxon>Noctuoidea</taxon>
        <taxon>Noctuidae</taxon>
        <taxon>Amphipyrinae</taxon>
        <taxon>Spodoptera</taxon>
    </lineage>
</organism>
<name>A0A922M1T9_SPOEX</name>
<protein>
    <recommendedName>
        <fullName evidence="1">Splicing factor cactin central domain-containing protein</fullName>
    </recommendedName>
</protein>
<accession>A0A922M1T9</accession>
<sequence length="67" mass="7324">MSTLAMVGAVMVRCLCRQIFKGKTGAQLEALQTQIEQKISGRHDGVDVGYWESLLSQLKGTAYTAAY</sequence>
<feature type="domain" description="Splicing factor cactin central" evidence="1">
    <location>
        <begin position="17"/>
        <end position="59"/>
    </location>
</feature>
<evidence type="ECO:0000313" key="3">
    <source>
        <dbReference type="Proteomes" id="UP000814243"/>
    </source>
</evidence>
<dbReference type="Proteomes" id="UP000814243">
    <property type="component" value="Unassembled WGS sequence"/>
</dbReference>
<dbReference type="AlphaFoldDB" id="A0A922M1T9"/>
<evidence type="ECO:0000259" key="1">
    <source>
        <dbReference type="Pfam" id="PF10312"/>
    </source>
</evidence>
<dbReference type="Pfam" id="PF10312">
    <property type="entry name" value="Cactin_mid"/>
    <property type="match status" value="1"/>
</dbReference>
<gene>
    <name evidence="2" type="ORF">HF086_001147</name>
</gene>
<dbReference type="InterPro" id="IPR018816">
    <property type="entry name" value="Cactin_central"/>
</dbReference>
<dbReference type="EMBL" id="JACEFF010000907">
    <property type="protein sequence ID" value="KAH9628540.1"/>
    <property type="molecule type" value="Genomic_DNA"/>
</dbReference>